<dbReference type="PROSITE" id="PS50157">
    <property type="entry name" value="ZINC_FINGER_C2H2_2"/>
    <property type="match status" value="4"/>
</dbReference>
<reference evidence="7 8" key="1">
    <citation type="journal article" date="2012" name="Science">
        <title>The Paleozoic origin of enzymatic lignin decomposition reconstructed from 31 fungal genomes.</title>
        <authorList>
            <person name="Floudas D."/>
            <person name="Binder M."/>
            <person name="Riley R."/>
            <person name="Barry K."/>
            <person name="Blanchette R.A."/>
            <person name="Henrissat B."/>
            <person name="Martinez A.T."/>
            <person name="Otillar R."/>
            <person name="Spatafora J.W."/>
            <person name="Yadav J.S."/>
            <person name="Aerts A."/>
            <person name="Benoit I."/>
            <person name="Boyd A."/>
            <person name="Carlson A."/>
            <person name="Copeland A."/>
            <person name="Coutinho P.M."/>
            <person name="de Vries R.P."/>
            <person name="Ferreira P."/>
            <person name="Findley K."/>
            <person name="Foster B."/>
            <person name="Gaskell J."/>
            <person name="Glotzer D."/>
            <person name="Gorecki P."/>
            <person name="Heitman J."/>
            <person name="Hesse C."/>
            <person name="Hori C."/>
            <person name="Igarashi K."/>
            <person name="Jurgens J.A."/>
            <person name="Kallen N."/>
            <person name="Kersten P."/>
            <person name="Kohler A."/>
            <person name="Kuees U."/>
            <person name="Kumar T.K.A."/>
            <person name="Kuo A."/>
            <person name="LaButti K."/>
            <person name="Larrondo L.F."/>
            <person name="Lindquist E."/>
            <person name="Ling A."/>
            <person name="Lombard V."/>
            <person name="Lucas S."/>
            <person name="Lundell T."/>
            <person name="Martin R."/>
            <person name="McLaughlin D.J."/>
            <person name="Morgenstern I."/>
            <person name="Morin E."/>
            <person name="Murat C."/>
            <person name="Nagy L.G."/>
            <person name="Nolan M."/>
            <person name="Ohm R.A."/>
            <person name="Patyshakuliyeva A."/>
            <person name="Rokas A."/>
            <person name="Ruiz-Duenas F.J."/>
            <person name="Sabat G."/>
            <person name="Salamov A."/>
            <person name="Samejima M."/>
            <person name="Schmutz J."/>
            <person name="Slot J.C."/>
            <person name="St John F."/>
            <person name="Stenlid J."/>
            <person name="Sun H."/>
            <person name="Sun S."/>
            <person name="Syed K."/>
            <person name="Tsang A."/>
            <person name="Wiebenga A."/>
            <person name="Young D."/>
            <person name="Pisabarro A."/>
            <person name="Eastwood D.C."/>
            <person name="Martin F."/>
            <person name="Cullen D."/>
            <person name="Grigoriev I.V."/>
            <person name="Hibbett D.S."/>
        </authorList>
    </citation>
    <scope>NUCLEOTIDE SEQUENCE [LARGE SCALE GENOMIC DNA]</scope>
    <source>
        <strain evidence="7 8">MD-104</strain>
    </source>
</reference>
<dbReference type="GO" id="GO:0000977">
    <property type="term" value="F:RNA polymerase II transcription regulatory region sequence-specific DNA binding"/>
    <property type="evidence" value="ECO:0007669"/>
    <property type="project" value="TreeGrafter"/>
</dbReference>
<dbReference type="AlphaFoldDB" id="A0A2H3JWF9"/>
<evidence type="ECO:0000256" key="4">
    <source>
        <dbReference type="ARBA" id="ARBA00022833"/>
    </source>
</evidence>
<keyword evidence="1" id="KW-0479">Metal-binding</keyword>
<feature type="domain" description="C2H2-type" evidence="6">
    <location>
        <begin position="78"/>
        <end position="101"/>
    </location>
</feature>
<organism evidence="7 8">
    <name type="scientific">Wolfiporia cocos (strain MD-104)</name>
    <name type="common">Brown rot fungus</name>
    <dbReference type="NCBI Taxonomy" id="742152"/>
    <lineage>
        <taxon>Eukaryota</taxon>
        <taxon>Fungi</taxon>
        <taxon>Dikarya</taxon>
        <taxon>Basidiomycota</taxon>
        <taxon>Agaricomycotina</taxon>
        <taxon>Agaricomycetes</taxon>
        <taxon>Polyporales</taxon>
        <taxon>Phaeolaceae</taxon>
        <taxon>Wolfiporia</taxon>
    </lineage>
</organism>
<keyword evidence="4" id="KW-0862">Zinc</keyword>
<keyword evidence="3 5" id="KW-0863">Zinc-finger</keyword>
<dbReference type="OMA" id="CVLCHRE"/>
<dbReference type="InterPro" id="IPR036236">
    <property type="entry name" value="Znf_C2H2_sf"/>
</dbReference>
<dbReference type="Gene3D" id="3.30.160.60">
    <property type="entry name" value="Classic Zinc Finger"/>
    <property type="match status" value="3"/>
</dbReference>
<dbReference type="EMBL" id="KB468135">
    <property type="protein sequence ID" value="PCH43239.1"/>
    <property type="molecule type" value="Genomic_DNA"/>
</dbReference>
<dbReference type="GO" id="GO:0008270">
    <property type="term" value="F:zinc ion binding"/>
    <property type="evidence" value="ECO:0007669"/>
    <property type="project" value="UniProtKB-KW"/>
</dbReference>
<evidence type="ECO:0000259" key="6">
    <source>
        <dbReference type="PROSITE" id="PS50157"/>
    </source>
</evidence>
<dbReference type="Proteomes" id="UP000218811">
    <property type="component" value="Unassembled WGS sequence"/>
</dbReference>
<feature type="domain" description="C2H2-type" evidence="6">
    <location>
        <begin position="105"/>
        <end position="134"/>
    </location>
</feature>
<evidence type="ECO:0000256" key="2">
    <source>
        <dbReference type="ARBA" id="ARBA00022737"/>
    </source>
</evidence>
<dbReference type="SMART" id="SM00355">
    <property type="entry name" value="ZnF_C2H2"/>
    <property type="match status" value="7"/>
</dbReference>
<dbReference type="PANTHER" id="PTHR24409">
    <property type="entry name" value="ZINC FINGER PROTEIN 142"/>
    <property type="match status" value="1"/>
</dbReference>
<feature type="domain" description="C2H2-type" evidence="6">
    <location>
        <begin position="217"/>
        <end position="246"/>
    </location>
</feature>
<dbReference type="STRING" id="742152.A0A2H3JWF9"/>
<feature type="domain" description="C2H2-type" evidence="6">
    <location>
        <begin position="2"/>
        <end position="27"/>
    </location>
</feature>
<keyword evidence="2" id="KW-0677">Repeat</keyword>
<dbReference type="Pfam" id="PF13912">
    <property type="entry name" value="zf-C2H2_6"/>
    <property type="match status" value="1"/>
</dbReference>
<accession>A0A2H3JWF9</accession>
<proteinExistence type="predicted"/>
<evidence type="ECO:0000256" key="3">
    <source>
        <dbReference type="ARBA" id="ARBA00022771"/>
    </source>
</evidence>
<gene>
    <name evidence="7" type="ORF">WOLCODRAFT_138261</name>
</gene>
<dbReference type="InterPro" id="IPR013087">
    <property type="entry name" value="Znf_C2H2_type"/>
</dbReference>
<dbReference type="Pfam" id="PF12171">
    <property type="entry name" value="zf-C2H2_jaz"/>
    <property type="match status" value="1"/>
</dbReference>
<dbReference type="PROSITE" id="PS00028">
    <property type="entry name" value="ZINC_FINGER_C2H2_1"/>
    <property type="match status" value="2"/>
</dbReference>
<sequence length="299" mass="34493">MAYCSRCDRYFATKYALSMHRRDSNAHHICYTCNKDFDTRWGLVQHYVQSPQHFYCERCDNHYDDEDELHEHKEDYHYYCKICNEIFDSAVGLREHNRQKHRTIYICKECNRGFSTESNLRSHLHSALHLGRTLHCPGHNCTKSFPSPAALILHFESGTCPSHITRRDVDRCVVQLDRSNVITNPARLLRGPEGTGYTLPDSPVTYATERAWNGYAYECVLCHREFSILRALDQHLQSAAHADKIYRCPRAFSGCGTEFRTLSALVQHVESEQCGVRKFSRAVQDALGGLTSSMNMLTF</sequence>
<dbReference type="GO" id="GO:0000981">
    <property type="term" value="F:DNA-binding transcription factor activity, RNA polymerase II-specific"/>
    <property type="evidence" value="ECO:0007669"/>
    <property type="project" value="TreeGrafter"/>
</dbReference>
<evidence type="ECO:0000256" key="1">
    <source>
        <dbReference type="ARBA" id="ARBA00022723"/>
    </source>
</evidence>
<evidence type="ECO:0000313" key="7">
    <source>
        <dbReference type="EMBL" id="PCH43239.1"/>
    </source>
</evidence>
<evidence type="ECO:0000313" key="8">
    <source>
        <dbReference type="Proteomes" id="UP000218811"/>
    </source>
</evidence>
<dbReference type="SUPFAM" id="SSF57667">
    <property type="entry name" value="beta-beta-alpha zinc fingers"/>
    <property type="match status" value="2"/>
</dbReference>
<dbReference type="OrthoDB" id="6077919at2759"/>
<keyword evidence="8" id="KW-1185">Reference proteome</keyword>
<dbReference type="InterPro" id="IPR022755">
    <property type="entry name" value="Znf_C2H2_jaz"/>
</dbReference>
<name>A0A2H3JWF9_WOLCO</name>
<dbReference type="GO" id="GO:0005634">
    <property type="term" value="C:nucleus"/>
    <property type="evidence" value="ECO:0007669"/>
    <property type="project" value="TreeGrafter"/>
</dbReference>
<protein>
    <recommendedName>
        <fullName evidence="6">C2H2-type domain-containing protein</fullName>
    </recommendedName>
</protein>
<dbReference type="PANTHER" id="PTHR24409:SF356">
    <property type="entry name" value="C2H2 FINGER DOMAIN TRANSCRIPTION FACTOR (EUROFUNG)"/>
    <property type="match status" value="1"/>
</dbReference>
<evidence type="ECO:0000256" key="5">
    <source>
        <dbReference type="PROSITE-ProRule" id="PRU00042"/>
    </source>
</evidence>